<dbReference type="PROSITE" id="PS51352">
    <property type="entry name" value="THIOREDOXIN_2"/>
    <property type="match status" value="1"/>
</dbReference>
<dbReference type="RefSeq" id="WP_145115334.1">
    <property type="nucleotide sequence ID" value="NZ_CP036277.1"/>
</dbReference>
<evidence type="ECO:0000256" key="1">
    <source>
        <dbReference type="ARBA" id="ARBA00004196"/>
    </source>
</evidence>
<dbReference type="Proteomes" id="UP000315647">
    <property type="component" value="Chromosome"/>
</dbReference>
<dbReference type="InterPro" id="IPR000866">
    <property type="entry name" value="AhpC/TSA"/>
</dbReference>
<dbReference type="InterPro" id="IPR013766">
    <property type="entry name" value="Thioredoxin_domain"/>
</dbReference>
<name>A0A517QFL8_9PLAN</name>
<accession>A0A517QFL8</accession>
<comment type="subcellular location">
    <subcellularLocation>
        <location evidence="1">Cell envelope</location>
    </subcellularLocation>
</comment>
<proteinExistence type="predicted"/>
<dbReference type="Pfam" id="PF00578">
    <property type="entry name" value="AhpC-TSA"/>
    <property type="match status" value="1"/>
</dbReference>
<keyword evidence="2" id="KW-0201">Cytochrome c-type biogenesis</keyword>
<dbReference type="GO" id="GO:0017004">
    <property type="term" value="P:cytochrome complex assembly"/>
    <property type="evidence" value="ECO:0007669"/>
    <property type="project" value="UniProtKB-KW"/>
</dbReference>
<accession>A0A518AFK5</accession>
<dbReference type="EMBL" id="CP037421">
    <property type="protein sequence ID" value="QDT30439.1"/>
    <property type="molecule type" value="Genomic_DNA"/>
</dbReference>
<dbReference type="PANTHER" id="PTHR42852:SF6">
    <property type="entry name" value="THIOL:DISULFIDE INTERCHANGE PROTEIN DSBE"/>
    <property type="match status" value="1"/>
</dbReference>
<dbReference type="CDD" id="cd02966">
    <property type="entry name" value="TlpA_like_family"/>
    <property type="match status" value="1"/>
</dbReference>
<dbReference type="SUPFAM" id="SSF52833">
    <property type="entry name" value="Thioredoxin-like"/>
    <property type="match status" value="1"/>
</dbReference>
<dbReference type="PANTHER" id="PTHR42852">
    <property type="entry name" value="THIOL:DISULFIDE INTERCHANGE PROTEIN DSBE"/>
    <property type="match status" value="1"/>
</dbReference>
<dbReference type="Gene3D" id="3.40.30.10">
    <property type="entry name" value="Glutaredoxin"/>
    <property type="match status" value="1"/>
</dbReference>
<sequence>MSNSSAKKDFLIALALVIAGAVIFSSWFAYRMPDPVLTAGDMAQLKVGTEAPPIQAAGWVNGNPHQNDYLKGKVIVVDAWATWCGPCRMEAPHLVEVYQKFKDQNVAFVGLTSDSEELLPVIEKWLDETGITWPNGYGAIDSLIAFKAEFIPQVWVIGTNGKVVWNVDSERTESLEEGIARALKEAN</sequence>
<keyword evidence="3" id="KW-1015">Disulfide bond</keyword>
<gene>
    <name evidence="5" type="primary">resA_14</name>
    <name evidence="5" type="ORF">Enr10x_58050</name>
</gene>
<dbReference type="GO" id="GO:0016491">
    <property type="term" value="F:oxidoreductase activity"/>
    <property type="evidence" value="ECO:0007669"/>
    <property type="project" value="InterPro"/>
</dbReference>
<dbReference type="InterPro" id="IPR050553">
    <property type="entry name" value="Thioredoxin_ResA/DsbE_sf"/>
</dbReference>
<dbReference type="InterPro" id="IPR036249">
    <property type="entry name" value="Thioredoxin-like_sf"/>
</dbReference>
<evidence type="ECO:0000313" key="5">
    <source>
        <dbReference type="EMBL" id="QDT30439.1"/>
    </source>
</evidence>
<evidence type="ECO:0000256" key="4">
    <source>
        <dbReference type="ARBA" id="ARBA00023284"/>
    </source>
</evidence>
<reference evidence="5 6" key="1">
    <citation type="submission" date="2019-03" db="EMBL/GenBank/DDBJ databases">
        <title>Deep-cultivation of Planctomycetes and their phenomic and genomic characterization uncovers novel biology.</title>
        <authorList>
            <person name="Wiegand S."/>
            <person name="Jogler M."/>
            <person name="Boedeker C."/>
            <person name="Pinto D."/>
            <person name="Vollmers J."/>
            <person name="Rivas-Marin E."/>
            <person name="Kohn T."/>
            <person name="Peeters S.H."/>
            <person name="Heuer A."/>
            <person name="Rast P."/>
            <person name="Oberbeckmann S."/>
            <person name="Bunk B."/>
            <person name="Jeske O."/>
            <person name="Meyerdierks A."/>
            <person name="Storesund J.E."/>
            <person name="Kallscheuer N."/>
            <person name="Luecker S."/>
            <person name="Lage O.M."/>
            <person name="Pohl T."/>
            <person name="Merkel B.J."/>
            <person name="Hornburger P."/>
            <person name="Mueller R.-W."/>
            <person name="Bruemmer F."/>
            <person name="Labrenz M."/>
            <person name="Spormann A.M."/>
            <person name="Op den Camp H."/>
            <person name="Overmann J."/>
            <person name="Amann R."/>
            <person name="Jetten M.S.M."/>
            <person name="Mascher T."/>
            <person name="Medema M.H."/>
            <person name="Devos D.P."/>
            <person name="Kaster A.-K."/>
            <person name="Ovreas L."/>
            <person name="Rohde M."/>
            <person name="Galperin M.Y."/>
            <person name="Jogler C."/>
        </authorList>
    </citation>
    <scope>NUCLEOTIDE SEQUENCE [LARGE SCALE GENOMIC DNA]</scope>
    <source>
        <strain evidence="5 6">Enr10</strain>
    </source>
</reference>
<keyword evidence="4" id="KW-0676">Redox-active center</keyword>
<evidence type="ECO:0000313" key="6">
    <source>
        <dbReference type="Proteomes" id="UP000315647"/>
    </source>
</evidence>
<dbReference type="GO" id="GO:0016209">
    <property type="term" value="F:antioxidant activity"/>
    <property type="evidence" value="ECO:0007669"/>
    <property type="project" value="InterPro"/>
</dbReference>
<keyword evidence="6" id="KW-1185">Reference proteome</keyword>
<dbReference type="AlphaFoldDB" id="A0A517QFL8"/>
<protein>
    <submittedName>
        <fullName evidence="5">Thiol-disulfide oxidoreductase ResA</fullName>
    </submittedName>
</protein>
<organism evidence="5 6">
    <name type="scientific">Gimesia panareensis</name>
    <dbReference type="NCBI Taxonomy" id="2527978"/>
    <lineage>
        <taxon>Bacteria</taxon>
        <taxon>Pseudomonadati</taxon>
        <taxon>Planctomycetota</taxon>
        <taxon>Planctomycetia</taxon>
        <taxon>Planctomycetales</taxon>
        <taxon>Planctomycetaceae</taxon>
        <taxon>Gimesia</taxon>
    </lineage>
</organism>
<evidence type="ECO:0000256" key="3">
    <source>
        <dbReference type="ARBA" id="ARBA00023157"/>
    </source>
</evidence>
<dbReference type="GO" id="GO:0030313">
    <property type="term" value="C:cell envelope"/>
    <property type="evidence" value="ECO:0007669"/>
    <property type="project" value="UniProtKB-SubCell"/>
</dbReference>
<evidence type="ECO:0000256" key="2">
    <source>
        <dbReference type="ARBA" id="ARBA00022748"/>
    </source>
</evidence>